<feature type="compositionally biased region" description="Polar residues" evidence="1">
    <location>
        <begin position="66"/>
        <end position="88"/>
    </location>
</feature>
<feature type="region of interest" description="Disordered" evidence="1">
    <location>
        <begin position="268"/>
        <end position="287"/>
    </location>
</feature>
<reference evidence="2 3" key="1">
    <citation type="submission" date="2017-11" db="EMBL/GenBank/DDBJ databases">
        <authorList>
            <person name="Kracher B."/>
        </authorList>
    </citation>
    <scope>NUCLEOTIDE SEQUENCE [LARGE SCALE GENOMIC DNA]</scope>
    <source>
        <strain evidence="2 3">RACE1</strain>
    </source>
</reference>
<accession>A0A383ULW0</accession>
<evidence type="ECO:0000313" key="3">
    <source>
        <dbReference type="Proteomes" id="UP000275772"/>
    </source>
</evidence>
<feature type="region of interest" description="Disordered" evidence="1">
    <location>
        <begin position="225"/>
        <end position="250"/>
    </location>
</feature>
<feature type="region of interest" description="Disordered" evidence="1">
    <location>
        <begin position="66"/>
        <end position="90"/>
    </location>
</feature>
<evidence type="ECO:0000313" key="2">
    <source>
        <dbReference type="EMBL" id="SZF01291.1"/>
    </source>
</evidence>
<feature type="compositionally biased region" description="Polar residues" evidence="1">
    <location>
        <begin position="445"/>
        <end position="473"/>
    </location>
</feature>
<protein>
    <submittedName>
        <fullName evidence="2">Uncharacterized protein</fullName>
    </submittedName>
</protein>
<evidence type="ECO:0000256" key="1">
    <source>
        <dbReference type="SAM" id="MobiDB-lite"/>
    </source>
</evidence>
<name>A0A383ULW0_BLUHO</name>
<sequence length="639" mass="71267">MQLNNSYFLLESILRTLAKHVRIVKYSGWDNDDLDELLWSKVRAKRQLQSKLSALMALRQPNLQSFQKRSSTNLDQSHTQLVPQSLSDQQREVADSQDQEWILFDPSVTSTTDRNYTTSTARTLTFARSQISDIGSFVTEAQSHDDFNDHYSEEQTGDDEELDSLDSHLHEFKVEPSTCHGLKPEPGGTVLPTHDGLGSFRLDWATMGDDVQEHLYKFERFNPQRSKRRREGMERSASFSNGQTSHEDERLQRIESWRMEHSRVLVNEIKRESRQKNTNTADEAQSTKIASAQENMASASNTEVDSPGNDNETFWNRIKRRVIRDLIGINDDLLSIIFGESLPPDGDDPTLSKPQGSVKREDSSWEYKLLERIGRELGILAGQISEQPPAFNTNSGLQSRPLPYAGFILLTDNKTMTPPPNQNFNVEPSVTSRPPDPEFQPTIPARSQSTPNLFKSTASQSTSRTKASRANVTNTSDLTREEWERDLDLKAVFRYLRDRVTTKFLSPSTSRSSLLSASEPIVSIRTADTVTRAARVREHHPLVCGGISREKANPTNINWKVSVPVSTVVSGISSSTLGASGGPSQAHNTLKSGQDESRACDIDKAIHSGSSRHYWDWAGSVGSGNGVGGTGAMGSWGEV</sequence>
<dbReference type="AlphaFoldDB" id="A0A383ULW0"/>
<dbReference type="VEuPathDB" id="FungiDB:BLGHR1_12051"/>
<dbReference type="Proteomes" id="UP000275772">
    <property type="component" value="Unassembled WGS sequence"/>
</dbReference>
<feature type="region of interest" description="Disordered" evidence="1">
    <location>
        <begin position="340"/>
        <end position="361"/>
    </location>
</feature>
<proteinExistence type="predicted"/>
<organism evidence="2 3">
    <name type="scientific">Blumeria hordei</name>
    <name type="common">Barley powdery mildew</name>
    <name type="synonym">Blumeria graminis f. sp. hordei</name>
    <dbReference type="NCBI Taxonomy" id="2867405"/>
    <lineage>
        <taxon>Eukaryota</taxon>
        <taxon>Fungi</taxon>
        <taxon>Dikarya</taxon>
        <taxon>Ascomycota</taxon>
        <taxon>Pezizomycotina</taxon>
        <taxon>Leotiomycetes</taxon>
        <taxon>Erysiphales</taxon>
        <taxon>Erysiphaceae</taxon>
        <taxon>Blumeria</taxon>
    </lineage>
</organism>
<feature type="compositionally biased region" description="Polar residues" evidence="1">
    <location>
        <begin position="417"/>
        <end position="432"/>
    </location>
</feature>
<gene>
    <name evidence="2" type="ORF">BLGHR1_12051</name>
</gene>
<feature type="compositionally biased region" description="Polar residues" evidence="1">
    <location>
        <begin position="276"/>
        <end position="287"/>
    </location>
</feature>
<feature type="region of interest" description="Disordered" evidence="1">
    <location>
        <begin position="576"/>
        <end position="596"/>
    </location>
</feature>
<feature type="region of interest" description="Disordered" evidence="1">
    <location>
        <begin position="417"/>
        <end position="473"/>
    </location>
</feature>
<feature type="compositionally biased region" description="Polar residues" evidence="1">
    <location>
        <begin position="576"/>
        <end position="592"/>
    </location>
</feature>
<dbReference type="EMBL" id="UNSH01000036">
    <property type="protein sequence ID" value="SZF01291.1"/>
    <property type="molecule type" value="Genomic_DNA"/>
</dbReference>